<dbReference type="PANTHER" id="PTHR33095">
    <property type="entry name" value="OS07G0619500 PROTEIN"/>
    <property type="match status" value="1"/>
</dbReference>
<reference evidence="2" key="1">
    <citation type="submission" date="2021-01" db="UniProtKB">
        <authorList>
            <consortium name="EnsemblPlants"/>
        </authorList>
    </citation>
    <scope>IDENTIFICATION</scope>
</reference>
<dbReference type="Gramene" id="Kaladp0671s0008.1.v1.1">
    <property type="protein sequence ID" value="Kaladp0671s0008.1.v1.1.CDS.1"/>
    <property type="gene ID" value="Kaladp0671s0008.v1.1"/>
</dbReference>
<dbReference type="OMA" id="AHEIFYM"/>
<evidence type="ECO:0000256" key="1">
    <source>
        <dbReference type="SAM" id="MobiDB-lite"/>
    </source>
</evidence>
<protein>
    <submittedName>
        <fullName evidence="2">Uncharacterized protein</fullName>
    </submittedName>
</protein>
<feature type="region of interest" description="Disordered" evidence="1">
    <location>
        <begin position="132"/>
        <end position="155"/>
    </location>
</feature>
<keyword evidence="3" id="KW-1185">Reference proteome</keyword>
<accession>A0A7N0VFV5</accession>
<evidence type="ECO:0000313" key="3">
    <source>
        <dbReference type="Proteomes" id="UP000594263"/>
    </source>
</evidence>
<dbReference type="EnsemblPlants" id="Kaladp0671s0008.1.v1.1">
    <property type="protein sequence ID" value="Kaladp0671s0008.1.v1.1.CDS.1"/>
    <property type="gene ID" value="Kaladp0671s0008.v1.1"/>
</dbReference>
<dbReference type="Proteomes" id="UP000594263">
    <property type="component" value="Unplaced"/>
</dbReference>
<dbReference type="PANTHER" id="PTHR33095:SF127">
    <property type="entry name" value="OS05G0578100 PROTEIN"/>
    <property type="match status" value="1"/>
</dbReference>
<name>A0A7N0VFV5_KALFE</name>
<sequence>MQEDNNNNAFGVAADYLFVCPSFSTYYCDRQAAASRAVGELSRGAKQPESELDGDEFGFAALRFEQRGCEDGGDVDDEDEFEFSALCDESSPESEIGRIFPIFDRDLMLGGAEKVEMPASVSLGKMFIEEREDRVRSGSGNGNGKGNVSSSSSEADEVDGVEWTCCVWKRKTPELSPGRSRKSKSTGPCSRRWKLLDLLMRRSSCDGKESFVFLTPSPSTSSNSSSSSESKTVKSKAARRTYKEYKAAGAVAAGGASAHEIFYMKNRAVREEERRRSYLPYRKGLVGFGFFLTVWA</sequence>
<feature type="compositionally biased region" description="Low complexity" evidence="1">
    <location>
        <begin position="215"/>
        <end position="230"/>
    </location>
</feature>
<organism evidence="2 3">
    <name type="scientific">Kalanchoe fedtschenkoi</name>
    <name type="common">Lavender scallops</name>
    <name type="synonym">South American air plant</name>
    <dbReference type="NCBI Taxonomy" id="63787"/>
    <lineage>
        <taxon>Eukaryota</taxon>
        <taxon>Viridiplantae</taxon>
        <taxon>Streptophyta</taxon>
        <taxon>Embryophyta</taxon>
        <taxon>Tracheophyta</taxon>
        <taxon>Spermatophyta</taxon>
        <taxon>Magnoliopsida</taxon>
        <taxon>eudicotyledons</taxon>
        <taxon>Gunneridae</taxon>
        <taxon>Pentapetalae</taxon>
        <taxon>Saxifragales</taxon>
        <taxon>Crassulaceae</taxon>
        <taxon>Kalanchoe</taxon>
    </lineage>
</organism>
<proteinExistence type="predicted"/>
<evidence type="ECO:0000313" key="2">
    <source>
        <dbReference type="EnsemblPlants" id="Kaladp0671s0008.1.v1.1.CDS.1"/>
    </source>
</evidence>
<feature type="region of interest" description="Disordered" evidence="1">
    <location>
        <begin position="215"/>
        <end position="235"/>
    </location>
</feature>
<dbReference type="Pfam" id="PF07816">
    <property type="entry name" value="DUF1645"/>
    <property type="match status" value="1"/>
</dbReference>
<dbReference type="InterPro" id="IPR012442">
    <property type="entry name" value="DUF1645_plant"/>
</dbReference>
<dbReference type="AlphaFoldDB" id="A0A7N0VFV5"/>